<evidence type="ECO:0000256" key="9">
    <source>
        <dbReference type="SAM" id="MobiDB-lite"/>
    </source>
</evidence>
<dbReference type="Gene3D" id="2.160.20.10">
    <property type="entry name" value="Single-stranded right-handed beta-helix, Pectin lyase-like"/>
    <property type="match status" value="1"/>
</dbReference>
<feature type="compositionally biased region" description="Low complexity" evidence="9">
    <location>
        <begin position="211"/>
        <end position="250"/>
    </location>
</feature>
<dbReference type="SUPFAM" id="SSF51126">
    <property type="entry name" value="Pectin lyase-like"/>
    <property type="match status" value="1"/>
</dbReference>
<evidence type="ECO:0000256" key="1">
    <source>
        <dbReference type="ARBA" id="ARBA00001913"/>
    </source>
</evidence>
<reference evidence="12" key="1">
    <citation type="journal article" date="2019" name="Int. J. Syst. Evol. Microbiol.">
        <title>The Global Catalogue of Microorganisms (GCM) 10K type strain sequencing project: providing services to taxonomists for standard genome sequencing and annotation.</title>
        <authorList>
            <consortium name="The Broad Institute Genomics Platform"/>
            <consortium name="The Broad Institute Genome Sequencing Center for Infectious Disease"/>
            <person name="Wu L."/>
            <person name="Ma J."/>
        </authorList>
    </citation>
    <scope>NUCLEOTIDE SEQUENCE [LARGE SCALE GENOMIC DNA]</scope>
    <source>
        <strain evidence="12">JCM 18304</strain>
    </source>
</reference>
<dbReference type="InterPro" id="IPR011050">
    <property type="entry name" value="Pectin_lyase_fold/virulence"/>
</dbReference>
<evidence type="ECO:0000313" key="11">
    <source>
        <dbReference type="EMBL" id="GAA5194358.1"/>
    </source>
</evidence>
<evidence type="ECO:0000256" key="5">
    <source>
        <dbReference type="ARBA" id="ARBA00022729"/>
    </source>
</evidence>
<proteinExistence type="inferred from homology"/>
<comment type="similarity">
    <text evidence="8">Belongs to the polysaccharide lyase 9 family.</text>
</comment>
<dbReference type="InterPro" id="IPR012334">
    <property type="entry name" value="Pectin_lyas_fold"/>
</dbReference>
<dbReference type="Pfam" id="PF06439">
    <property type="entry name" value="3keto-disac_hyd"/>
    <property type="match status" value="1"/>
</dbReference>
<dbReference type="RefSeq" id="WP_345635016.1">
    <property type="nucleotide sequence ID" value="NZ_BAABJQ010000021.1"/>
</dbReference>
<organism evidence="11 12">
    <name type="scientific">Rugosimonospora acidiphila</name>
    <dbReference type="NCBI Taxonomy" id="556531"/>
    <lineage>
        <taxon>Bacteria</taxon>
        <taxon>Bacillati</taxon>
        <taxon>Actinomycetota</taxon>
        <taxon>Actinomycetes</taxon>
        <taxon>Micromonosporales</taxon>
        <taxon>Micromonosporaceae</taxon>
        <taxon>Rugosimonospora</taxon>
    </lineage>
</organism>
<keyword evidence="3" id="KW-0964">Secreted</keyword>
<feature type="region of interest" description="Disordered" evidence="9">
    <location>
        <begin position="208"/>
        <end position="276"/>
    </location>
</feature>
<dbReference type="PANTHER" id="PTHR40088">
    <property type="entry name" value="PECTATE LYASE (EUROFUNG)"/>
    <property type="match status" value="1"/>
</dbReference>
<evidence type="ECO:0000256" key="7">
    <source>
        <dbReference type="ARBA" id="ARBA00023239"/>
    </source>
</evidence>
<feature type="domain" description="3-keto-alpha-glucoside-1,2-lyase/3-keto-2-hydroxy-glucal hydratase" evidence="10">
    <location>
        <begin position="52"/>
        <end position="210"/>
    </location>
</feature>
<keyword evidence="12" id="KW-1185">Reference proteome</keyword>
<keyword evidence="4" id="KW-0479">Metal-binding</keyword>
<evidence type="ECO:0000313" key="12">
    <source>
        <dbReference type="Proteomes" id="UP001501570"/>
    </source>
</evidence>
<evidence type="ECO:0000256" key="3">
    <source>
        <dbReference type="ARBA" id="ARBA00022525"/>
    </source>
</evidence>
<dbReference type="PANTHER" id="PTHR40088:SF1">
    <property type="entry name" value="PECTATE LYASE PEL9"/>
    <property type="match status" value="1"/>
</dbReference>
<name>A0ABP9SFD2_9ACTN</name>
<accession>A0ABP9SFD2</accession>
<dbReference type="Proteomes" id="UP001501570">
    <property type="component" value="Unassembled WGS sequence"/>
</dbReference>
<sequence length="620" mass="63757">MKLAPRTARRRWWILGLASGMAGLTATAVLGLGTAALAATLFSDNFESGLSSSWSKSGGTWAVATDGNQVLKESSSTSDLARDFNGSTSWTDYSLQASVKPLAFGSSDGLVAISARASGSSKFYRLGLTSSGQAVLQAYAGTSSVTTLGSASVGASAGTWYTLRIDVAGNTVTGYVNGQQVGSATSTLSSTGRIGMQTFHASGEFDNVTVTSSAGGTPTGSPSPTHSASPSPTPSPTRTTSPTPSPTGSTSPPPTSPPGSTLYVAPNGTDGAAGTMTAPTTLTSAIARIGSGGTIYLRAGTYNFSSTVTIATGNNGTSSARKTLSAYPGETPVLNFSAMAEADANRGLALDGSYWHVYGIVVQDAGDNGIFVGGSNNIIERVVTRGNHDTGLQISRTASDTPESQWPANNLVISSESYDNADSGGENADGFAAKLTAGPGNIFRYDVSHNNIDDGWDLYTKTDTGPIGPVTIEYSLSYDQGTLTNGTQADNGDRNGFKLGGDDIPVNNIAQHDIAYNNGKHGFTYNSNPGTLSISNDVSIDNAERNFSFDEGTSVFRNNTSCRFDVDGSNDKTIGDADSSNQFWTGTNGSRCATYSGALGWSFAASGQLVVTFGGHAVTM</sequence>
<dbReference type="InterPro" id="IPR010496">
    <property type="entry name" value="AL/BT2_dom"/>
</dbReference>
<keyword evidence="5" id="KW-0732">Signal</keyword>
<evidence type="ECO:0000256" key="4">
    <source>
        <dbReference type="ARBA" id="ARBA00022723"/>
    </source>
</evidence>
<gene>
    <name evidence="11" type="ORF">GCM10023322_58520</name>
</gene>
<evidence type="ECO:0000259" key="10">
    <source>
        <dbReference type="Pfam" id="PF06439"/>
    </source>
</evidence>
<comment type="cofactor">
    <cofactor evidence="1">
        <name>Ca(2+)</name>
        <dbReference type="ChEBI" id="CHEBI:29108"/>
    </cofactor>
</comment>
<dbReference type="EMBL" id="BAABJQ010000021">
    <property type="protein sequence ID" value="GAA5194358.1"/>
    <property type="molecule type" value="Genomic_DNA"/>
</dbReference>
<dbReference type="InterPro" id="IPR052052">
    <property type="entry name" value="Polysaccharide_Lyase_9"/>
</dbReference>
<dbReference type="Gene3D" id="2.60.120.560">
    <property type="entry name" value="Exo-inulinase, domain 1"/>
    <property type="match status" value="1"/>
</dbReference>
<keyword evidence="6" id="KW-0106">Calcium</keyword>
<dbReference type="InterPro" id="IPR013320">
    <property type="entry name" value="ConA-like_dom_sf"/>
</dbReference>
<comment type="caution">
    <text evidence="11">The sequence shown here is derived from an EMBL/GenBank/DDBJ whole genome shotgun (WGS) entry which is preliminary data.</text>
</comment>
<protein>
    <recommendedName>
        <fullName evidence="10">3-keto-alpha-glucoside-1,2-lyase/3-keto-2-hydroxy-glucal hydratase domain-containing protein</fullName>
    </recommendedName>
</protein>
<evidence type="ECO:0000256" key="6">
    <source>
        <dbReference type="ARBA" id="ARBA00022837"/>
    </source>
</evidence>
<evidence type="ECO:0000256" key="2">
    <source>
        <dbReference type="ARBA" id="ARBA00004613"/>
    </source>
</evidence>
<evidence type="ECO:0000256" key="8">
    <source>
        <dbReference type="ARBA" id="ARBA00038263"/>
    </source>
</evidence>
<keyword evidence="7" id="KW-0456">Lyase</keyword>
<dbReference type="SUPFAM" id="SSF49899">
    <property type="entry name" value="Concanavalin A-like lectins/glucanases"/>
    <property type="match status" value="1"/>
</dbReference>
<comment type="subcellular location">
    <subcellularLocation>
        <location evidence="2">Secreted</location>
    </subcellularLocation>
</comment>